<reference evidence="6 7" key="1">
    <citation type="journal article" date="2014" name="Mol. Plant">
        <title>Chromosome Scale Genome Assembly and Transcriptome Profiling of Nannochloropsis gaditana in Nitrogen Depletion.</title>
        <authorList>
            <person name="Corteggiani Carpinelli E."/>
            <person name="Telatin A."/>
            <person name="Vitulo N."/>
            <person name="Forcato C."/>
            <person name="D'Angelo M."/>
            <person name="Schiavon R."/>
            <person name="Vezzi A."/>
            <person name="Giacometti G.M."/>
            <person name="Morosinotto T."/>
            <person name="Valle G."/>
        </authorList>
    </citation>
    <scope>NUCLEOTIDE SEQUENCE [LARGE SCALE GENOMIC DNA]</scope>
    <source>
        <strain evidence="6 7">B-31</strain>
    </source>
</reference>
<evidence type="ECO:0000256" key="3">
    <source>
        <dbReference type="SAM" id="MobiDB-lite"/>
    </source>
</evidence>
<comment type="caution">
    <text evidence="6">The sequence shown here is derived from an EMBL/GenBank/DDBJ whole genome shotgun (WGS) entry which is preliminary data.</text>
</comment>
<dbReference type="PROSITE" id="PS51186">
    <property type="entry name" value="GNAT"/>
    <property type="match status" value="1"/>
</dbReference>
<dbReference type="InterPro" id="IPR016181">
    <property type="entry name" value="Acyl_CoA_acyltransferase"/>
</dbReference>
<feature type="compositionally biased region" description="Basic and acidic residues" evidence="3">
    <location>
        <begin position="316"/>
        <end position="340"/>
    </location>
</feature>
<dbReference type="InterPro" id="IPR000182">
    <property type="entry name" value="GNAT_dom"/>
</dbReference>
<accession>W7TMZ2</accession>
<feature type="compositionally biased region" description="Polar residues" evidence="3">
    <location>
        <begin position="66"/>
        <end position="79"/>
    </location>
</feature>
<evidence type="ECO:0000256" key="4">
    <source>
        <dbReference type="SAM" id="SignalP"/>
    </source>
</evidence>
<protein>
    <submittedName>
        <fullName evidence="6">Gcn5-related n-acetyltransferase</fullName>
    </submittedName>
</protein>
<dbReference type="PANTHER" id="PTHR43877:SF2">
    <property type="entry name" value="AMINOALKYLPHOSPHONATE N-ACETYLTRANSFERASE-RELATED"/>
    <property type="match status" value="1"/>
</dbReference>
<dbReference type="CDD" id="cd04301">
    <property type="entry name" value="NAT_SF"/>
    <property type="match status" value="1"/>
</dbReference>
<evidence type="ECO:0000313" key="6">
    <source>
        <dbReference type="EMBL" id="EWM28460.1"/>
    </source>
</evidence>
<dbReference type="EMBL" id="AZIL01000289">
    <property type="protein sequence ID" value="EWM28460.1"/>
    <property type="molecule type" value="Genomic_DNA"/>
</dbReference>
<keyword evidence="7" id="KW-1185">Reference proteome</keyword>
<feature type="domain" description="N-acetyltransferase" evidence="5">
    <location>
        <begin position="103"/>
        <end position="280"/>
    </location>
</feature>
<feature type="signal peptide" evidence="4">
    <location>
        <begin position="1"/>
        <end position="37"/>
    </location>
</feature>
<sequence>MGAMRRHVGWRWPPLTHPLRAVLLLLFLHCRRDVALAFRFPGNPFLPSAPRSVPQGHSPRPRSLVPSCTATTSSNNNPHSLPDDVASPSVKPSSAPCLPQSRLSVRPANKADLRRVATMQVTEYGGQGILYLWHYLQELDRLQTSYWIDPFHHTMLVAVDSTPSAFRPFSRIFQSWDAFWGGDPRIVGFVDLDARDRRVDKTTPTPYLSDLIVEGSRRGQGLGRQLMEAAEDEARRWGYPAVYLKVRKCNARGFGLYASLGYEVLWEWPGERVWMMRKWVVDEEDRKEAVKKEREGWEGMVGAVMMPFMTWAGEEGGGKEGGEEGKEVGTENLDARKEGM</sequence>
<evidence type="ECO:0000256" key="2">
    <source>
        <dbReference type="ARBA" id="ARBA00023315"/>
    </source>
</evidence>
<name>W7TMZ2_9STRA</name>
<feature type="compositionally biased region" description="Low complexity" evidence="3">
    <location>
        <begin position="83"/>
        <end position="96"/>
    </location>
</feature>
<gene>
    <name evidence="6" type="ORF">Naga_100617g3</name>
</gene>
<dbReference type="OrthoDB" id="1912023at2759"/>
<keyword evidence="1 6" id="KW-0808">Transferase</keyword>
<evidence type="ECO:0000313" key="7">
    <source>
        <dbReference type="Proteomes" id="UP000019335"/>
    </source>
</evidence>
<keyword evidence="2" id="KW-0012">Acyltransferase</keyword>
<dbReference type="InterPro" id="IPR050832">
    <property type="entry name" value="Bact_Acetyltransf"/>
</dbReference>
<dbReference type="PANTHER" id="PTHR43877">
    <property type="entry name" value="AMINOALKYLPHOSPHONATE N-ACETYLTRANSFERASE-RELATED-RELATED"/>
    <property type="match status" value="1"/>
</dbReference>
<proteinExistence type="predicted"/>
<dbReference type="GO" id="GO:0016747">
    <property type="term" value="F:acyltransferase activity, transferring groups other than amino-acyl groups"/>
    <property type="evidence" value="ECO:0007669"/>
    <property type="project" value="InterPro"/>
</dbReference>
<dbReference type="Gene3D" id="3.40.630.30">
    <property type="match status" value="1"/>
</dbReference>
<keyword evidence="4" id="KW-0732">Signal</keyword>
<dbReference type="Proteomes" id="UP000019335">
    <property type="component" value="Chromosome 4"/>
</dbReference>
<feature type="region of interest" description="Disordered" evidence="3">
    <location>
        <begin position="50"/>
        <end position="101"/>
    </location>
</feature>
<dbReference type="Pfam" id="PF00583">
    <property type="entry name" value="Acetyltransf_1"/>
    <property type="match status" value="1"/>
</dbReference>
<organism evidence="6 7">
    <name type="scientific">Nannochloropsis gaditana</name>
    <dbReference type="NCBI Taxonomy" id="72520"/>
    <lineage>
        <taxon>Eukaryota</taxon>
        <taxon>Sar</taxon>
        <taxon>Stramenopiles</taxon>
        <taxon>Ochrophyta</taxon>
        <taxon>Eustigmatophyceae</taxon>
        <taxon>Eustigmatales</taxon>
        <taxon>Monodopsidaceae</taxon>
        <taxon>Nannochloropsis</taxon>
    </lineage>
</organism>
<dbReference type="SUPFAM" id="SSF55729">
    <property type="entry name" value="Acyl-CoA N-acyltransferases (Nat)"/>
    <property type="match status" value="1"/>
</dbReference>
<evidence type="ECO:0000259" key="5">
    <source>
        <dbReference type="PROSITE" id="PS51186"/>
    </source>
</evidence>
<evidence type="ECO:0000256" key="1">
    <source>
        <dbReference type="ARBA" id="ARBA00022679"/>
    </source>
</evidence>
<feature type="chain" id="PRO_5004900882" evidence="4">
    <location>
        <begin position="38"/>
        <end position="340"/>
    </location>
</feature>
<dbReference type="AlphaFoldDB" id="W7TMZ2"/>
<feature type="region of interest" description="Disordered" evidence="3">
    <location>
        <begin position="312"/>
        <end position="340"/>
    </location>
</feature>